<evidence type="ECO:0000256" key="3">
    <source>
        <dbReference type="ARBA" id="ARBA00022960"/>
    </source>
</evidence>
<protein>
    <submittedName>
        <fullName evidence="10">Lipoprotein-anchoring transpeptidase ErfK/SrfK</fullName>
    </submittedName>
</protein>
<dbReference type="GO" id="GO:0071972">
    <property type="term" value="F:peptidoglycan L,D-transpeptidase activity"/>
    <property type="evidence" value="ECO:0007669"/>
    <property type="project" value="TreeGrafter"/>
</dbReference>
<dbReference type="InterPro" id="IPR050979">
    <property type="entry name" value="LD-transpeptidase"/>
</dbReference>
<name>A0A4R6SN95_LABRH</name>
<dbReference type="CDD" id="cd16913">
    <property type="entry name" value="YkuD_like"/>
    <property type="match status" value="1"/>
</dbReference>
<organism evidence="10 11">
    <name type="scientific">Labedaea rhizosphaerae</name>
    <dbReference type="NCBI Taxonomy" id="598644"/>
    <lineage>
        <taxon>Bacteria</taxon>
        <taxon>Bacillati</taxon>
        <taxon>Actinomycetota</taxon>
        <taxon>Actinomycetes</taxon>
        <taxon>Pseudonocardiales</taxon>
        <taxon>Pseudonocardiaceae</taxon>
        <taxon>Labedaea</taxon>
    </lineage>
</organism>
<reference evidence="10 11" key="1">
    <citation type="submission" date="2019-03" db="EMBL/GenBank/DDBJ databases">
        <title>Genomic Encyclopedia of Type Strains, Phase IV (KMG-IV): sequencing the most valuable type-strain genomes for metagenomic binning, comparative biology and taxonomic classification.</title>
        <authorList>
            <person name="Goeker M."/>
        </authorList>
    </citation>
    <scope>NUCLEOTIDE SEQUENCE [LARGE SCALE GENOMIC DNA]</scope>
    <source>
        <strain evidence="10 11">DSM 45361</strain>
    </source>
</reference>
<dbReference type="GO" id="GO:0071555">
    <property type="term" value="P:cell wall organization"/>
    <property type="evidence" value="ECO:0007669"/>
    <property type="project" value="UniProtKB-UniRule"/>
</dbReference>
<dbReference type="GO" id="GO:0008360">
    <property type="term" value="P:regulation of cell shape"/>
    <property type="evidence" value="ECO:0007669"/>
    <property type="project" value="UniProtKB-UniRule"/>
</dbReference>
<dbReference type="PANTHER" id="PTHR30582">
    <property type="entry name" value="L,D-TRANSPEPTIDASE"/>
    <property type="match status" value="1"/>
</dbReference>
<dbReference type="PANTHER" id="PTHR30582:SF2">
    <property type="entry name" value="L,D-TRANSPEPTIDASE YCIB-RELATED"/>
    <property type="match status" value="1"/>
</dbReference>
<dbReference type="UniPathway" id="UPA00219"/>
<evidence type="ECO:0000256" key="5">
    <source>
        <dbReference type="ARBA" id="ARBA00023315"/>
    </source>
</evidence>
<evidence type="ECO:0000256" key="6">
    <source>
        <dbReference type="ARBA" id="ARBA00023316"/>
    </source>
</evidence>
<keyword evidence="10" id="KW-0449">Lipoprotein</keyword>
<accession>A0A4R6SN95</accession>
<dbReference type="InterPro" id="IPR005490">
    <property type="entry name" value="LD_TPept_cat_dom"/>
</dbReference>
<dbReference type="PROSITE" id="PS52029">
    <property type="entry name" value="LD_TPASE"/>
    <property type="match status" value="1"/>
</dbReference>
<feature type="active site" description="Nucleophile" evidence="8">
    <location>
        <position position="373"/>
    </location>
</feature>
<keyword evidence="11" id="KW-1185">Reference proteome</keyword>
<dbReference type="Pfam" id="PF03734">
    <property type="entry name" value="YkuD"/>
    <property type="match status" value="1"/>
</dbReference>
<evidence type="ECO:0000259" key="9">
    <source>
        <dbReference type="PROSITE" id="PS52029"/>
    </source>
</evidence>
<evidence type="ECO:0000256" key="8">
    <source>
        <dbReference type="PROSITE-ProRule" id="PRU01373"/>
    </source>
</evidence>
<keyword evidence="6 8" id="KW-0961">Cell wall biogenesis/degradation</keyword>
<sequence>MIANVRLLSGVVSGETTRGKGTHVTVGRGTRRFFGAVAAAAAASLVFAACSSDDGGAPATQTQTGAAGQNQQVGPAAAPVVAKVTTKPANNAKNVAPNGPFTVTVADGTLASVTLTNPDGKKVKGSLAADKKSWKVTEDLGYGKKYTWSGSATSPDGKSVPVKGSFTTVTAQSKVSAHINTADNATYGVGQPIVVTFDQDVSDKKSVEKALKVETSKDVTGSWAWFDDRTVHYRPKAYWPANTKVDVHLDIYGVSFGGGAYGLDDVTSKFTIGRNQVVKANTKTHRFMVYRNGKKVHDYPASYGLDSDPGRVTHSGTHLVMSKSQTYFMTNEKYDYENIEVHWAVRISNNGEFVHGAPWSAAQQGNSNVSHGCANLSEANAEAYYNSVLPGDPVEVTGSTVKLSPADGDYHDWIYSWSKWQSMSAL</sequence>
<keyword evidence="4 8" id="KW-0573">Peptidoglycan synthesis</keyword>
<dbReference type="GO" id="GO:0005576">
    <property type="term" value="C:extracellular region"/>
    <property type="evidence" value="ECO:0007669"/>
    <property type="project" value="TreeGrafter"/>
</dbReference>
<keyword evidence="2" id="KW-0808">Transferase</keyword>
<evidence type="ECO:0000256" key="2">
    <source>
        <dbReference type="ARBA" id="ARBA00022679"/>
    </source>
</evidence>
<dbReference type="Gene3D" id="2.60.40.3780">
    <property type="match status" value="1"/>
</dbReference>
<dbReference type="GO" id="GO:0016746">
    <property type="term" value="F:acyltransferase activity"/>
    <property type="evidence" value="ECO:0007669"/>
    <property type="project" value="UniProtKB-KW"/>
</dbReference>
<evidence type="ECO:0000256" key="1">
    <source>
        <dbReference type="ARBA" id="ARBA00004752"/>
    </source>
</evidence>
<keyword evidence="5" id="KW-0012">Acyltransferase</keyword>
<gene>
    <name evidence="10" type="ORF">EV186_1011468</name>
</gene>
<feature type="domain" description="L,D-TPase catalytic" evidence="9">
    <location>
        <begin position="276"/>
        <end position="397"/>
    </location>
</feature>
<dbReference type="Gene3D" id="2.40.440.10">
    <property type="entry name" value="L,D-transpeptidase catalytic domain-like"/>
    <property type="match status" value="1"/>
</dbReference>
<dbReference type="InterPro" id="IPR041280">
    <property type="entry name" value="Big_10"/>
</dbReference>
<comment type="pathway">
    <text evidence="7">Glycan biosynthesis.</text>
</comment>
<evidence type="ECO:0000313" key="11">
    <source>
        <dbReference type="Proteomes" id="UP000295444"/>
    </source>
</evidence>
<comment type="caution">
    <text evidence="10">The sequence shown here is derived from an EMBL/GenBank/DDBJ whole genome shotgun (WGS) entry which is preliminary data.</text>
</comment>
<keyword evidence="3 8" id="KW-0133">Cell shape</keyword>
<feature type="active site" description="Proton donor/acceptor" evidence="8">
    <location>
        <position position="355"/>
    </location>
</feature>
<evidence type="ECO:0000256" key="7">
    <source>
        <dbReference type="ARBA" id="ARBA00060592"/>
    </source>
</evidence>
<dbReference type="Pfam" id="PF17964">
    <property type="entry name" value="Big_10"/>
    <property type="match status" value="1"/>
</dbReference>
<dbReference type="AlphaFoldDB" id="A0A4R6SN95"/>
<dbReference type="CDD" id="cd13432">
    <property type="entry name" value="LDT_IgD_like_2"/>
    <property type="match status" value="1"/>
</dbReference>
<dbReference type="Proteomes" id="UP000295444">
    <property type="component" value="Unassembled WGS sequence"/>
</dbReference>
<dbReference type="Gene3D" id="2.60.40.3710">
    <property type="match status" value="1"/>
</dbReference>
<dbReference type="EMBL" id="SNXZ01000001">
    <property type="protein sequence ID" value="TDQ05497.1"/>
    <property type="molecule type" value="Genomic_DNA"/>
</dbReference>
<dbReference type="SUPFAM" id="SSF141523">
    <property type="entry name" value="L,D-transpeptidase catalytic domain-like"/>
    <property type="match status" value="1"/>
</dbReference>
<evidence type="ECO:0000313" key="10">
    <source>
        <dbReference type="EMBL" id="TDQ05497.1"/>
    </source>
</evidence>
<evidence type="ECO:0000256" key="4">
    <source>
        <dbReference type="ARBA" id="ARBA00022984"/>
    </source>
</evidence>
<dbReference type="InterPro" id="IPR038063">
    <property type="entry name" value="Transpep_catalytic_dom"/>
</dbReference>
<dbReference type="GO" id="GO:0018104">
    <property type="term" value="P:peptidoglycan-protein cross-linking"/>
    <property type="evidence" value="ECO:0007669"/>
    <property type="project" value="TreeGrafter"/>
</dbReference>
<dbReference type="FunFam" id="2.60.40.3780:FF:000001">
    <property type="entry name" value="L,D-transpeptidase 2"/>
    <property type="match status" value="1"/>
</dbReference>
<comment type="pathway">
    <text evidence="1 8">Cell wall biogenesis; peptidoglycan biosynthesis.</text>
</comment>
<proteinExistence type="predicted"/>